<dbReference type="InterPro" id="IPR051799">
    <property type="entry name" value="NADH_flavin_oxidoreductase"/>
</dbReference>
<keyword evidence="1" id="KW-0285">Flavoprotein</keyword>
<proteinExistence type="predicted"/>
<dbReference type="CDD" id="cd04733">
    <property type="entry name" value="OYE_like_2_FMN"/>
    <property type="match status" value="1"/>
</dbReference>
<dbReference type="InterPro" id="IPR004378">
    <property type="entry name" value="F420H2_quin_Rdtase"/>
</dbReference>
<dbReference type="Proteomes" id="UP000267164">
    <property type="component" value="Chromosome"/>
</dbReference>
<evidence type="ECO:0000259" key="3">
    <source>
        <dbReference type="Pfam" id="PF00724"/>
    </source>
</evidence>
<dbReference type="PANTHER" id="PTHR43656:SF2">
    <property type="entry name" value="BINDING OXIDOREDUCTASE, PUTATIVE (AFU_ORTHOLOGUE AFUA_2G08260)-RELATED"/>
    <property type="match status" value="1"/>
</dbReference>
<dbReference type="OrthoDB" id="3169239at2"/>
<gene>
    <name evidence="4" type="ORF">D7D52_09475</name>
</gene>
<reference evidence="4 5" key="1">
    <citation type="submission" date="2018-09" db="EMBL/GenBank/DDBJ databases">
        <title>Nocardia yunnanensis sp. nov., an actinomycete isolated from a soil sample.</title>
        <authorList>
            <person name="Zhang J."/>
        </authorList>
    </citation>
    <scope>NUCLEOTIDE SEQUENCE [LARGE SCALE GENOMIC DNA]</scope>
    <source>
        <strain evidence="4 5">CFHS0054</strain>
    </source>
</reference>
<sequence>MPAAHAASPTLHDPLPLASGQVLPNRIMKSALSEGLANADNAPDARLERLYGRWSRGGYGLIVTGNVMVDRRHCGEPGNVAMEDERHLAALTRWARVAKDGGAKVWVQLNHPGRQANPIVTRNRAVAPSAIAMGIPGVPAPRALTEDEIGDIIARFGRAARIAEAAGFDGVQIHGAHGYLVSQFLSPLSNQRTDAWGGDADRRRRFVIEVARSIRAAVSPGFGLGIKLNSADFQRGGFTEDESRAVLEELSGEHVDLFEISGGSYESPAMMGRPRTASASTRAREAYFLDYAETARQAAGGVPIAVTGGFRSHTAMSEALAAGTCDVVGLGRPAAVIPTAAADLLDKRTDALRPPHISLGLPPRLAANGSLKSFDGALDLQWHTDQLHLIGAGKDPDPERSPWLTAVTMLRRNGFDAFRSKRAAAARTAADRAARKFRVERTMGRYVMNPTVRALDKVGIRTAFASEIETVGRKSGAPRRVPVSLLFDDEGAWAICQHGLRSGWGRNIAANANVRVRQGDSWRTGTAVLLPDDDVVARARTFAPHPALAPLARGVIAALESDPVTVRITFTDR</sequence>
<accession>A0A386Z9X5</accession>
<dbReference type="SUPFAM" id="SSF50475">
    <property type="entry name" value="FMN-binding split barrel"/>
    <property type="match status" value="1"/>
</dbReference>
<dbReference type="Pfam" id="PF00724">
    <property type="entry name" value="Oxidored_FMN"/>
    <property type="match status" value="1"/>
</dbReference>
<dbReference type="InterPro" id="IPR001155">
    <property type="entry name" value="OxRdtase_FMN_N"/>
</dbReference>
<dbReference type="GO" id="GO:0010181">
    <property type="term" value="F:FMN binding"/>
    <property type="evidence" value="ECO:0007669"/>
    <property type="project" value="InterPro"/>
</dbReference>
<dbReference type="NCBIfam" id="TIGR00026">
    <property type="entry name" value="hi_GC_TIGR00026"/>
    <property type="match status" value="1"/>
</dbReference>
<evidence type="ECO:0000313" key="4">
    <source>
        <dbReference type="EMBL" id="AYF74057.1"/>
    </source>
</evidence>
<dbReference type="KEGG" id="nyu:D7D52_09475"/>
<dbReference type="EMBL" id="CP032568">
    <property type="protein sequence ID" value="AYF74057.1"/>
    <property type="molecule type" value="Genomic_DNA"/>
</dbReference>
<dbReference type="SUPFAM" id="SSF51395">
    <property type="entry name" value="FMN-linked oxidoreductases"/>
    <property type="match status" value="1"/>
</dbReference>
<dbReference type="InterPro" id="IPR013785">
    <property type="entry name" value="Aldolase_TIM"/>
</dbReference>
<dbReference type="AlphaFoldDB" id="A0A386Z9X5"/>
<dbReference type="PANTHER" id="PTHR43656">
    <property type="entry name" value="BINDING OXIDOREDUCTASE, PUTATIVE (AFU_ORTHOLOGUE AFUA_2G08260)-RELATED"/>
    <property type="match status" value="1"/>
</dbReference>
<feature type="domain" description="NADH:flavin oxidoreductase/NADH oxidase N-terminal" evidence="3">
    <location>
        <begin position="12"/>
        <end position="335"/>
    </location>
</feature>
<keyword evidence="5" id="KW-1185">Reference proteome</keyword>
<name>A0A386Z9X5_9NOCA</name>
<keyword evidence="2" id="KW-0560">Oxidoreductase</keyword>
<dbReference type="Pfam" id="PF04075">
    <property type="entry name" value="F420H2_quin_red"/>
    <property type="match status" value="1"/>
</dbReference>
<protein>
    <submittedName>
        <fullName evidence="4">Nitroreductase family deazaflavin-dependent oxidoreductase</fullName>
    </submittedName>
</protein>
<evidence type="ECO:0000256" key="1">
    <source>
        <dbReference type="ARBA" id="ARBA00022630"/>
    </source>
</evidence>
<dbReference type="GO" id="GO:0016491">
    <property type="term" value="F:oxidoreductase activity"/>
    <property type="evidence" value="ECO:0007669"/>
    <property type="project" value="UniProtKB-KW"/>
</dbReference>
<evidence type="ECO:0000313" key="5">
    <source>
        <dbReference type="Proteomes" id="UP000267164"/>
    </source>
</evidence>
<dbReference type="RefSeq" id="WP_120735980.1">
    <property type="nucleotide sequence ID" value="NZ_CP032568.1"/>
</dbReference>
<dbReference type="Gene3D" id="3.20.20.70">
    <property type="entry name" value="Aldolase class I"/>
    <property type="match status" value="1"/>
</dbReference>
<evidence type="ECO:0000256" key="2">
    <source>
        <dbReference type="ARBA" id="ARBA00023002"/>
    </source>
</evidence>
<dbReference type="InterPro" id="IPR012349">
    <property type="entry name" value="Split_barrel_FMN-bd"/>
</dbReference>
<organism evidence="4 5">
    <name type="scientific">Nocardia yunnanensis</name>
    <dbReference type="NCBI Taxonomy" id="2382165"/>
    <lineage>
        <taxon>Bacteria</taxon>
        <taxon>Bacillati</taxon>
        <taxon>Actinomycetota</taxon>
        <taxon>Actinomycetes</taxon>
        <taxon>Mycobacteriales</taxon>
        <taxon>Nocardiaceae</taxon>
        <taxon>Nocardia</taxon>
    </lineage>
</organism>
<dbReference type="Gene3D" id="2.30.110.10">
    <property type="entry name" value="Electron Transport, Fmn-binding Protein, Chain A"/>
    <property type="match status" value="1"/>
</dbReference>